<dbReference type="Gene3D" id="3.10.20.310">
    <property type="entry name" value="membrane protein fhac"/>
    <property type="match status" value="1"/>
</dbReference>
<protein>
    <recommendedName>
        <fullName evidence="9">Cell division protein FtsQ</fullName>
    </recommendedName>
</protein>
<dbReference type="EMBL" id="OZ026884">
    <property type="protein sequence ID" value="CAL1240187.1"/>
    <property type="molecule type" value="Genomic_DNA"/>
</dbReference>
<dbReference type="PANTHER" id="PTHR35851:SF1">
    <property type="entry name" value="CELL DIVISION PROTEIN FTSQ"/>
    <property type="match status" value="1"/>
</dbReference>
<dbReference type="PANTHER" id="PTHR35851">
    <property type="entry name" value="CELL DIVISION PROTEIN FTSQ"/>
    <property type="match status" value="1"/>
</dbReference>
<keyword evidence="2 9" id="KW-1003">Cell membrane</keyword>
<gene>
    <name evidence="9 11" type="primary">ftsQ</name>
    <name evidence="11" type="ORF">MECH1_V1_1411</name>
</gene>
<evidence type="ECO:0000256" key="4">
    <source>
        <dbReference type="ARBA" id="ARBA00022618"/>
    </source>
</evidence>
<reference evidence="11 12" key="1">
    <citation type="submission" date="2024-04" db="EMBL/GenBank/DDBJ databases">
        <authorList>
            <person name="Cremers G."/>
        </authorList>
    </citation>
    <scope>NUCLEOTIDE SEQUENCE [LARGE SCALE GENOMIC DNA]</scope>
    <source>
        <strain evidence="11">MeCH1-AG</strain>
    </source>
</reference>
<accession>A0ABM9NI09</accession>
<dbReference type="InterPro" id="IPR026579">
    <property type="entry name" value="FtsQ"/>
</dbReference>
<dbReference type="Proteomes" id="UP001497493">
    <property type="component" value="Chromosome"/>
</dbReference>
<evidence type="ECO:0000256" key="5">
    <source>
        <dbReference type="ARBA" id="ARBA00022692"/>
    </source>
</evidence>
<name>A0ABM9NI09_9GAMM</name>
<keyword evidence="8 9" id="KW-0131">Cell cycle</keyword>
<dbReference type="InterPro" id="IPR034746">
    <property type="entry name" value="POTRA"/>
</dbReference>
<dbReference type="HAMAP" id="MF_00911">
    <property type="entry name" value="FtsQ_subfam"/>
    <property type="match status" value="1"/>
</dbReference>
<keyword evidence="7 9" id="KW-0472">Membrane</keyword>
<sequence length="260" mass="29054">MQHIGRRRQRVTRKRALRALATAAVLCVLVWRLDPTDLRAPLPVSYVRITGPVWNLNADELRQVLAPVVSKSYLAVDLDEVEAAARRLPWIDEVRVARVWPDTLVLSVKEQRPVARWGEDSLVNIRGERFTPASLAGFEYLPRLSGPPGQEKAMLATLRALDARLKARQLRVEALSLSPRRAWTAELTGGLEIVFGNQDPLAALDRLLALLPRLGEERIAAIRKLDLRYPNGFSVIWKPEAQSFPELSTGGALPRTTARA</sequence>
<dbReference type="Pfam" id="PF08478">
    <property type="entry name" value="POTRA_1"/>
    <property type="match status" value="1"/>
</dbReference>
<comment type="function">
    <text evidence="9">Essential cell division protein. May link together the upstream cell division proteins, which are predominantly cytoplasmic, with the downstream cell division proteins, which are predominantly periplasmic. May control correct divisome assembly.</text>
</comment>
<dbReference type="Pfam" id="PF03799">
    <property type="entry name" value="FtsQ_DivIB_C"/>
    <property type="match status" value="1"/>
</dbReference>
<evidence type="ECO:0000256" key="7">
    <source>
        <dbReference type="ARBA" id="ARBA00023136"/>
    </source>
</evidence>
<dbReference type="InterPro" id="IPR045335">
    <property type="entry name" value="FtsQ_C_sf"/>
</dbReference>
<evidence type="ECO:0000256" key="1">
    <source>
        <dbReference type="ARBA" id="ARBA00004370"/>
    </source>
</evidence>
<keyword evidence="12" id="KW-1185">Reference proteome</keyword>
<keyword evidence="3 9" id="KW-0997">Cell inner membrane</keyword>
<organism evidence="11 12">
    <name type="scientific">Candidatus Methylocalor cossyra</name>
    <dbReference type="NCBI Taxonomy" id="3108543"/>
    <lineage>
        <taxon>Bacteria</taxon>
        <taxon>Pseudomonadati</taxon>
        <taxon>Pseudomonadota</taxon>
        <taxon>Gammaproteobacteria</taxon>
        <taxon>Methylococcales</taxon>
        <taxon>Methylococcaceae</taxon>
        <taxon>Candidatus Methylocalor</taxon>
    </lineage>
</organism>
<keyword evidence="4 9" id="KW-0132">Cell division</keyword>
<keyword evidence="5 9" id="KW-0812">Transmembrane</keyword>
<feature type="domain" description="POTRA" evidence="10">
    <location>
        <begin position="42"/>
        <end position="111"/>
    </location>
</feature>
<dbReference type="InterPro" id="IPR013685">
    <property type="entry name" value="POTRA_FtsQ_type"/>
</dbReference>
<keyword evidence="6 9" id="KW-1133">Transmembrane helix</keyword>
<comment type="similarity">
    <text evidence="9">Belongs to the FtsQ/DivIB family. FtsQ subfamily.</text>
</comment>
<dbReference type="PROSITE" id="PS51779">
    <property type="entry name" value="POTRA"/>
    <property type="match status" value="1"/>
</dbReference>
<dbReference type="Gene3D" id="3.40.50.11690">
    <property type="entry name" value="Cell division protein FtsQ/DivIB"/>
    <property type="match status" value="1"/>
</dbReference>
<evidence type="ECO:0000259" key="10">
    <source>
        <dbReference type="PROSITE" id="PS51779"/>
    </source>
</evidence>
<evidence type="ECO:0000256" key="3">
    <source>
        <dbReference type="ARBA" id="ARBA00022519"/>
    </source>
</evidence>
<comment type="subunit">
    <text evidence="9">Part of a complex composed of FtsB, FtsL and FtsQ.</text>
</comment>
<evidence type="ECO:0000256" key="9">
    <source>
        <dbReference type="HAMAP-Rule" id="MF_00911"/>
    </source>
</evidence>
<evidence type="ECO:0000313" key="11">
    <source>
        <dbReference type="EMBL" id="CAL1240187.1"/>
    </source>
</evidence>
<evidence type="ECO:0000313" key="12">
    <source>
        <dbReference type="Proteomes" id="UP001497493"/>
    </source>
</evidence>
<dbReference type="InterPro" id="IPR005548">
    <property type="entry name" value="Cell_div_FtsQ/DivIB_C"/>
</dbReference>
<proteinExistence type="inferred from homology"/>
<dbReference type="GO" id="GO:0051301">
    <property type="term" value="P:cell division"/>
    <property type="evidence" value="ECO:0007669"/>
    <property type="project" value="UniProtKB-KW"/>
</dbReference>
<evidence type="ECO:0000256" key="6">
    <source>
        <dbReference type="ARBA" id="ARBA00022989"/>
    </source>
</evidence>
<evidence type="ECO:0000256" key="2">
    <source>
        <dbReference type="ARBA" id="ARBA00022475"/>
    </source>
</evidence>
<evidence type="ECO:0000256" key="8">
    <source>
        <dbReference type="ARBA" id="ARBA00023306"/>
    </source>
</evidence>
<comment type="subcellular location">
    <subcellularLocation>
        <location evidence="9">Cell inner membrane</location>
        <topology evidence="9">Single-pass type II membrane protein</topology>
    </subcellularLocation>
    <subcellularLocation>
        <location evidence="1">Membrane</location>
    </subcellularLocation>
    <text evidence="9">Localizes to the division septum.</text>
</comment>